<dbReference type="AlphaFoldDB" id="A0A2N4UHW9"/>
<dbReference type="InterPro" id="IPR036412">
    <property type="entry name" value="HAD-like_sf"/>
</dbReference>
<dbReference type="Gene3D" id="3.40.50.1000">
    <property type="entry name" value="HAD superfamily/HAD-like"/>
    <property type="match status" value="1"/>
</dbReference>
<dbReference type="NCBIfam" id="TIGR01493">
    <property type="entry name" value="HAD-SF-IA-v2"/>
    <property type="match status" value="1"/>
</dbReference>
<dbReference type="PANTHER" id="PTHR43316:SF3">
    <property type="entry name" value="HALOACID DEHALOGENASE, TYPE II (AFU_ORTHOLOGUE AFUA_2G07750)-RELATED"/>
    <property type="match status" value="1"/>
</dbReference>
<keyword evidence="3" id="KW-1185">Reference proteome</keyword>
<dbReference type="InterPro" id="IPR051540">
    <property type="entry name" value="S-2-haloacid_dehalogenase"/>
</dbReference>
<reference evidence="2 3" key="1">
    <citation type="submission" date="2017-10" db="EMBL/GenBank/DDBJ databases">
        <title>Two draft genome sequences of Pusillimonas sp. strains isolated from a nitrate- and radionuclide-contaminated groundwater in Russia.</title>
        <authorList>
            <person name="Grouzdev D.S."/>
            <person name="Tourova T.P."/>
            <person name="Goeva M.A."/>
            <person name="Babich T.L."/>
            <person name="Sokolova D.S."/>
            <person name="Abdullin R."/>
            <person name="Poltaraus A.B."/>
            <person name="Toshchakov S.V."/>
            <person name="Nazina T.N."/>
        </authorList>
    </citation>
    <scope>NUCLEOTIDE SEQUENCE [LARGE SCALE GENOMIC DNA]</scope>
    <source>
        <strain evidence="2 3">JR1/69-2-13</strain>
    </source>
</reference>
<proteinExistence type="predicted"/>
<dbReference type="InterPro" id="IPR006439">
    <property type="entry name" value="HAD-SF_hydro_IA"/>
</dbReference>
<dbReference type="RefSeq" id="WP_102069377.1">
    <property type="nucleotide sequence ID" value="NZ_PDNV01000004.1"/>
</dbReference>
<sequence length="91" mass="10070">MGLPLAISVESKVFKPHTKVYELTERRLDLPRSEILFVSSNAWDAAGAGHFGYSVCLVNRAGNTFDELGTRPDVMLAGLGEVPEWIRRHTA</sequence>
<keyword evidence="1" id="KW-0378">Hydrolase</keyword>
<protein>
    <recommendedName>
        <fullName evidence="4">Haloacid dehalogenase</fullName>
    </recommendedName>
</protein>
<gene>
    <name evidence="2" type="ORF">CR155_07530</name>
</gene>
<evidence type="ECO:0000313" key="2">
    <source>
        <dbReference type="EMBL" id="PLC54609.1"/>
    </source>
</evidence>
<evidence type="ECO:0008006" key="4">
    <source>
        <dbReference type="Google" id="ProtNLM"/>
    </source>
</evidence>
<dbReference type="InterPro" id="IPR023214">
    <property type="entry name" value="HAD_sf"/>
</dbReference>
<dbReference type="PRINTS" id="PR00413">
    <property type="entry name" value="HADHALOGNASE"/>
</dbReference>
<dbReference type="GO" id="GO:0016787">
    <property type="term" value="F:hydrolase activity"/>
    <property type="evidence" value="ECO:0007669"/>
    <property type="project" value="UniProtKB-KW"/>
</dbReference>
<dbReference type="SUPFAM" id="SSF56784">
    <property type="entry name" value="HAD-like"/>
    <property type="match status" value="1"/>
</dbReference>
<comment type="caution">
    <text evidence="2">The sequence shown here is derived from an EMBL/GenBank/DDBJ whole genome shotgun (WGS) entry which is preliminary data.</text>
</comment>
<evidence type="ECO:0000256" key="1">
    <source>
        <dbReference type="ARBA" id="ARBA00022801"/>
    </source>
</evidence>
<evidence type="ECO:0000313" key="3">
    <source>
        <dbReference type="Proteomes" id="UP000234328"/>
    </source>
</evidence>
<dbReference type="Proteomes" id="UP000234328">
    <property type="component" value="Unassembled WGS sequence"/>
</dbReference>
<name>A0A2N4UHW9_9BURK</name>
<dbReference type="PANTHER" id="PTHR43316">
    <property type="entry name" value="HYDROLASE, HALOACID DELAHOGENASE-RELATED"/>
    <property type="match status" value="1"/>
</dbReference>
<dbReference type="OrthoDB" id="264363at2"/>
<accession>A0A2N4UHW9</accession>
<organism evidence="2 3">
    <name type="scientific">Pollutimonas nitritireducens</name>
    <dbReference type="NCBI Taxonomy" id="2045209"/>
    <lineage>
        <taxon>Bacteria</taxon>
        <taxon>Pseudomonadati</taxon>
        <taxon>Pseudomonadota</taxon>
        <taxon>Betaproteobacteria</taxon>
        <taxon>Burkholderiales</taxon>
        <taxon>Alcaligenaceae</taxon>
        <taxon>Pollutimonas</taxon>
    </lineage>
</organism>
<dbReference type="EMBL" id="PDNV01000004">
    <property type="protein sequence ID" value="PLC54609.1"/>
    <property type="molecule type" value="Genomic_DNA"/>
</dbReference>